<keyword evidence="1" id="KW-1133">Transmembrane helix</keyword>
<dbReference type="Proteomes" id="UP000823597">
    <property type="component" value="Unassembled WGS sequence"/>
</dbReference>
<evidence type="ECO:0000313" key="2">
    <source>
        <dbReference type="EMBL" id="MBO8464889.1"/>
    </source>
</evidence>
<evidence type="ECO:0000256" key="1">
    <source>
        <dbReference type="SAM" id="Phobius"/>
    </source>
</evidence>
<name>A0A9D9I441_9BACT</name>
<organism evidence="2 3">
    <name type="scientific">Candidatus Merdivivens pullistercoris</name>
    <dbReference type="NCBI Taxonomy" id="2840873"/>
    <lineage>
        <taxon>Bacteria</taxon>
        <taxon>Pseudomonadati</taxon>
        <taxon>Bacteroidota</taxon>
        <taxon>Bacteroidia</taxon>
        <taxon>Bacteroidales</taxon>
        <taxon>Muribaculaceae</taxon>
        <taxon>Muribaculaceae incertae sedis</taxon>
        <taxon>Candidatus Merdivivens</taxon>
    </lineage>
</organism>
<dbReference type="Pfam" id="PF13645">
    <property type="entry name" value="YkuD_2"/>
    <property type="match status" value="1"/>
</dbReference>
<proteinExistence type="predicted"/>
<sequence>MYDNVFDIVISLVSVFLVLFLISSHSTPNDLDERADEAFEYCKENGYSTDCCLLVDYGRHSGRVRFFLWDFEQDKPVLKSLCAHGYGKGSTARSPVFSNEPGSFCSSLGHYRVGREKTMSKPKGRKALVLYGKDKTNSNALQRGILIHPVSLPNFSIYPLMIPVKVHKVLGHKIRPKSEGCITIPFRKYEKVSNVAKSSNKPLMLWVYE</sequence>
<dbReference type="EMBL" id="JADIME010000029">
    <property type="protein sequence ID" value="MBO8464889.1"/>
    <property type="molecule type" value="Genomic_DNA"/>
</dbReference>
<dbReference type="InterPro" id="IPR032676">
    <property type="entry name" value="YkuD_2"/>
</dbReference>
<keyword evidence="1" id="KW-0472">Membrane</keyword>
<evidence type="ECO:0000313" key="3">
    <source>
        <dbReference type="Proteomes" id="UP000823597"/>
    </source>
</evidence>
<feature type="transmembrane region" description="Helical" evidence="1">
    <location>
        <begin position="6"/>
        <end position="24"/>
    </location>
</feature>
<reference evidence="2" key="2">
    <citation type="journal article" date="2021" name="PeerJ">
        <title>Extensive microbial diversity within the chicken gut microbiome revealed by metagenomics and culture.</title>
        <authorList>
            <person name="Gilroy R."/>
            <person name="Ravi A."/>
            <person name="Getino M."/>
            <person name="Pursley I."/>
            <person name="Horton D.L."/>
            <person name="Alikhan N.F."/>
            <person name="Baker D."/>
            <person name="Gharbi K."/>
            <person name="Hall N."/>
            <person name="Watson M."/>
            <person name="Adriaenssens E.M."/>
            <person name="Foster-Nyarko E."/>
            <person name="Jarju S."/>
            <person name="Secka A."/>
            <person name="Antonio M."/>
            <person name="Oren A."/>
            <person name="Chaudhuri R.R."/>
            <person name="La Ragione R."/>
            <person name="Hildebrand F."/>
            <person name="Pallen M.J."/>
        </authorList>
    </citation>
    <scope>NUCLEOTIDE SEQUENCE</scope>
    <source>
        <strain evidence="2">10037</strain>
    </source>
</reference>
<accession>A0A9D9I441</accession>
<dbReference type="PANTHER" id="PTHR38477:SF1">
    <property type="entry name" value="MUREIN L,D-TRANSPEPTIDASE CATALYTIC DOMAIN FAMILY PROTEIN"/>
    <property type="match status" value="1"/>
</dbReference>
<keyword evidence="1" id="KW-0812">Transmembrane</keyword>
<gene>
    <name evidence="2" type="ORF">IAB93_02690</name>
</gene>
<dbReference type="AlphaFoldDB" id="A0A9D9I441"/>
<reference evidence="2" key="1">
    <citation type="submission" date="2020-10" db="EMBL/GenBank/DDBJ databases">
        <authorList>
            <person name="Gilroy R."/>
        </authorList>
    </citation>
    <scope>NUCLEOTIDE SEQUENCE</scope>
    <source>
        <strain evidence="2">10037</strain>
    </source>
</reference>
<protein>
    <submittedName>
        <fullName evidence="2">Murein L,D-transpeptidase catalytic domain family protein</fullName>
    </submittedName>
</protein>
<comment type="caution">
    <text evidence="2">The sequence shown here is derived from an EMBL/GenBank/DDBJ whole genome shotgun (WGS) entry which is preliminary data.</text>
</comment>
<dbReference type="PANTHER" id="PTHR38477">
    <property type="entry name" value="HYPOTHETICAL EXPORTED PROTEIN"/>
    <property type="match status" value="1"/>
</dbReference>